<dbReference type="PANTHER" id="PTHR28221:SF2">
    <property type="entry name" value="RNA POLYMERASE I-SPECIFIC TRANSCRIPTION INITIATION FACTOR RRN6"/>
    <property type="match status" value="1"/>
</dbReference>
<dbReference type="InterPro" id="IPR048536">
    <property type="entry name" value="Rrn6_K-rich"/>
</dbReference>
<feature type="region of interest" description="Disordered" evidence="1">
    <location>
        <begin position="938"/>
        <end position="1004"/>
    </location>
</feature>
<dbReference type="InterPro" id="IPR048535">
    <property type="entry name" value="RRN6_beta-prop"/>
</dbReference>
<evidence type="ECO:0000313" key="5">
    <source>
        <dbReference type="Proteomes" id="UP000078595"/>
    </source>
</evidence>
<dbReference type="InterPro" id="IPR019350">
    <property type="entry name" value="RNA_pol_I-sp_TIF_RRN6-like"/>
</dbReference>
<dbReference type="KEGG" id="kdj:28964027"/>
<dbReference type="EMBL" id="CP144530">
    <property type="protein sequence ID" value="WWC57792.1"/>
    <property type="molecule type" value="Genomic_DNA"/>
</dbReference>
<evidence type="ECO:0000313" key="4">
    <source>
        <dbReference type="EMBL" id="WWC57792.1"/>
    </source>
</evidence>
<organism evidence="4 5">
    <name type="scientific">Kwoniella dejecticola CBS 10117</name>
    <dbReference type="NCBI Taxonomy" id="1296121"/>
    <lineage>
        <taxon>Eukaryota</taxon>
        <taxon>Fungi</taxon>
        <taxon>Dikarya</taxon>
        <taxon>Basidiomycota</taxon>
        <taxon>Agaricomycotina</taxon>
        <taxon>Tremellomycetes</taxon>
        <taxon>Tremellales</taxon>
        <taxon>Cryptococcaceae</taxon>
        <taxon>Kwoniella</taxon>
    </lineage>
</organism>
<keyword evidence="5" id="KW-1185">Reference proteome</keyword>
<dbReference type="GeneID" id="28964027"/>
<evidence type="ECO:0000259" key="3">
    <source>
        <dbReference type="Pfam" id="PF20639"/>
    </source>
</evidence>
<reference evidence="4" key="2">
    <citation type="submission" date="2024-02" db="EMBL/GenBank/DDBJ databases">
        <title>Comparative genomics of Cryptococcus and Kwoniella reveals pathogenesis evolution and contrasting modes of karyotype evolution via chromosome fusion or intercentromeric recombination.</title>
        <authorList>
            <person name="Coelho M.A."/>
            <person name="David-Palma M."/>
            <person name="Shea T."/>
            <person name="Bowers K."/>
            <person name="McGinley-Smith S."/>
            <person name="Mohammad A.W."/>
            <person name="Gnirke A."/>
            <person name="Yurkov A.M."/>
            <person name="Nowrousian M."/>
            <person name="Sun S."/>
            <person name="Cuomo C.A."/>
            <person name="Heitman J."/>
        </authorList>
    </citation>
    <scope>NUCLEOTIDE SEQUENCE</scope>
    <source>
        <strain evidence="4">CBS 10117</strain>
    </source>
</reference>
<feature type="region of interest" description="Disordered" evidence="1">
    <location>
        <begin position="143"/>
        <end position="166"/>
    </location>
</feature>
<protein>
    <recommendedName>
        <fullName evidence="6">RNA polymerase I-specific transcription initiation factor RRN6-like protein</fullName>
    </recommendedName>
</protein>
<proteinExistence type="predicted"/>
<feature type="compositionally biased region" description="Polar residues" evidence="1">
    <location>
        <begin position="143"/>
        <end position="158"/>
    </location>
</feature>
<feature type="region of interest" description="Disordered" evidence="1">
    <location>
        <begin position="868"/>
        <end position="926"/>
    </location>
</feature>
<feature type="compositionally biased region" description="Low complexity" evidence="1">
    <location>
        <begin position="874"/>
        <end position="889"/>
    </location>
</feature>
<dbReference type="PANTHER" id="PTHR28221">
    <property type="entry name" value="RNA POLYMERASE I-SPECIFIC TRANSCRIPTION INITIATION FACTOR RRN6"/>
    <property type="match status" value="1"/>
</dbReference>
<sequence>MTFPSSVEHLPLPRSKRHSRRSRRDPDGDIVQQSHVNQEQNQATSAEVGLGGPVLDFGRNGGAVLERNKNGWEWTWANENRKDLRYVASEEAVCLFPPTRSVDEPAPRTSPADLIDSSTKYIESLCSPYERYGLREALVSILDPNNSNQAGPSHTSKQPELPSSERNIYDGPKLAIIENPRARIANTLLAFPVGEVEHHLNISPFLPATNRRVDQRSRIRFVPTHRVVERFPTPILQIVSSPVVSSSRIDREATCLLVRLQSTTHLLNLIPDHTYVPPSSQPPILSQRIASLSYSDTEGRRHVDVALDPVIWSRVLVVDESGGVWLWWEEKENRSGRIEKAWNLRKIRSKNTDEKHQFYRIAFGSKPGTALVVSSREAIVIDLDDPQHHTTTLFSLQSGDRYITSLEKTALQRKSPYTTICTNHEVMWIDESKPGRPMLSWKHDYGNLTDLEIGVIPGLTSKDLCTILYSPEQRFMMLFPHSKAGQLKSLFHPYALTLPVKDLGSILTFSPRSLRHSTSFIGLAPDGGVYVVSLISAQPFNGRRRNMKWDKAISNIRAQWDENVTKLSERGKADGTFSKGRELDLRWAWIEINQPARIIEEQAYFHPEQFEQYLRELDAPFEHLMTAADLAREAVYPEPTNLHSHLLTPLSIHPRAPTATLDDLTNLDVAKHLPVITELSEDLPAFQQARPPLLTPSNQAHLQTEGQREEDPNAPSYLFEHLRQSFPNTKKEDIAQLSLDLSLSRTIISSEPLSLPHDASEDRPNTGLNINSPDPDPDDLFARAAGLSLKDPDHTPPEIQFAFLPPKSNFEGYDDLNNPDGVPGRNVEPEAGKYDDDLQNLTMRGLLADWKVGEDPTQYQWTSWRIDEKDHRGSSAQSQSQPQSQPQSQKPRIIKPLPSPLRQSQPQSHTQQAFPHQAPHNQLKSSSSLTNLFERSLPPTLARSSPPPMVMDFALGPGPGAGSSQPEESAWAATQIERGPYGGREKERDKEKKKKKDKKRVGGF</sequence>
<feature type="compositionally biased region" description="Polar residues" evidence="1">
    <location>
        <begin position="31"/>
        <end position="45"/>
    </location>
</feature>
<evidence type="ECO:0000259" key="2">
    <source>
        <dbReference type="Pfam" id="PF10214"/>
    </source>
</evidence>
<name>A0AAJ8KGF7_9TREE</name>
<feature type="compositionally biased region" description="Basic residues" evidence="1">
    <location>
        <begin position="14"/>
        <end position="23"/>
    </location>
</feature>
<feature type="region of interest" description="Disordered" evidence="1">
    <location>
        <begin position="690"/>
        <end position="713"/>
    </location>
</feature>
<evidence type="ECO:0000256" key="1">
    <source>
        <dbReference type="SAM" id="MobiDB-lite"/>
    </source>
</evidence>
<feature type="compositionally biased region" description="Polar residues" evidence="1">
    <location>
        <begin position="909"/>
        <end position="926"/>
    </location>
</feature>
<feature type="region of interest" description="Disordered" evidence="1">
    <location>
        <begin position="752"/>
        <end position="778"/>
    </location>
</feature>
<dbReference type="Pfam" id="PF20639">
    <property type="entry name" value="Rrn6_K-rich"/>
    <property type="match status" value="1"/>
</dbReference>
<feature type="compositionally biased region" description="Polar residues" evidence="1">
    <location>
        <begin position="695"/>
        <end position="705"/>
    </location>
</feature>
<dbReference type="RefSeq" id="XP_065824159.1">
    <property type="nucleotide sequence ID" value="XM_065968087.1"/>
</dbReference>
<accession>A0AAJ8KGF7</accession>
<evidence type="ECO:0008006" key="6">
    <source>
        <dbReference type="Google" id="ProtNLM"/>
    </source>
</evidence>
<feature type="region of interest" description="Disordered" evidence="1">
    <location>
        <begin position="1"/>
        <end position="53"/>
    </location>
</feature>
<gene>
    <name evidence="4" type="ORF">I303_100327</name>
</gene>
<dbReference type="Pfam" id="PF10214">
    <property type="entry name" value="Rrn6_beta-prop"/>
    <property type="match status" value="1"/>
</dbReference>
<feature type="domain" description="RRN6 beta-propeller" evidence="2">
    <location>
        <begin position="186"/>
        <end position="499"/>
    </location>
</feature>
<feature type="domain" description="RRN6 K-rich C-terminal" evidence="3">
    <location>
        <begin position="846"/>
        <end position="1004"/>
    </location>
</feature>
<reference evidence="4" key="1">
    <citation type="submission" date="2013-07" db="EMBL/GenBank/DDBJ databases">
        <authorList>
            <consortium name="The Broad Institute Genome Sequencing Platform"/>
            <person name="Cuomo C."/>
            <person name="Litvintseva A."/>
            <person name="Chen Y."/>
            <person name="Heitman J."/>
            <person name="Sun S."/>
            <person name="Springer D."/>
            <person name="Dromer F."/>
            <person name="Young S.K."/>
            <person name="Zeng Q."/>
            <person name="Gargeya S."/>
            <person name="Fitzgerald M."/>
            <person name="Abouelleil A."/>
            <person name="Alvarado L."/>
            <person name="Berlin A.M."/>
            <person name="Chapman S.B."/>
            <person name="Dewar J."/>
            <person name="Goldberg J."/>
            <person name="Griggs A."/>
            <person name="Gujja S."/>
            <person name="Hansen M."/>
            <person name="Howarth C."/>
            <person name="Imamovic A."/>
            <person name="Larimer J."/>
            <person name="McCowan C."/>
            <person name="Murphy C."/>
            <person name="Pearson M."/>
            <person name="Priest M."/>
            <person name="Roberts A."/>
            <person name="Saif S."/>
            <person name="Shea T."/>
            <person name="Sykes S."/>
            <person name="Wortman J."/>
            <person name="Nusbaum C."/>
            <person name="Birren B."/>
        </authorList>
    </citation>
    <scope>NUCLEOTIDE SEQUENCE</scope>
    <source>
        <strain evidence="4">CBS 10117</strain>
    </source>
</reference>
<dbReference type="Proteomes" id="UP000078595">
    <property type="component" value="Chromosome 1"/>
</dbReference>
<feature type="region of interest" description="Disordered" evidence="1">
    <location>
        <begin position="804"/>
        <end position="836"/>
    </location>
</feature>
<dbReference type="AlphaFoldDB" id="A0AAJ8KGF7"/>
<feature type="compositionally biased region" description="Basic and acidic residues" evidence="1">
    <location>
        <begin position="827"/>
        <end position="836"/>
    </location>
</feature>
<feature type="compositionally biased region" description="Basic residues" evidence="1">
    <location>
        <begin position="991"/>
        <end position="1004"/>
    </location>
</feature>